<sequence>MIAMQYNLNLPSDYDMNAIKKRVEENGYKTDGFNDLICKIYLYAEKGMNNTLQNSYEPLYIWKDSGGMNEFIFNGYFDNILNSFGWTNINIGITYDIHLEQDFLNSKYLIEEYKEIKPKRLLKGLSFKDNFKVIPDNLGEVIIYNPDKWKSVKYTFVDQIVDVLSDNIRVLNIGHIST</sequence>
<dbReference type="EMBL" id="PZFQ01000085">
    <property type="protein sequence ID" value="PTI73404.1"/>
    <property type="molecule type" value="Genomic_DNA"/>
</dbReference>
<dbReference type="Proteomes" id="UP000241960">
    <property type="component" value="Unassembled WGS sequence"/>
</dbReference>
<evidence type="ECO:0000313" key="2">
    <source>
        <dbReference type="Proteomes" id="UP000241960"/>
    </source>
</evidence>
<accession>A0A9Q6HLF4</accession>
<organism evidence="1 2">
    <name type="scientific">Staphylococcus succinus</name>
    <dbReference type="NCBI Taxonomy" id="61015"/>
    <lineage>
        <taxon>Bacteria</taxon>
        <taxon>Bacillati</taxon>
        <taxon>Bacillota</taxon>
        <taxon>Bacilli</taxon>
        <taxon>Bacillales</taxon>
        <taxon>Staphylococcaceae</taxon>
        <taxon>Staphylococcus</taxon>
    </lineage>
</organism>
<gene>
    <name evidence="1" type="ORF">BU058_13240</name>
</gene>
<reference evidence="1 2" key="1">
    <citation type="journal article" date="2016" name="Front. Microbiol.">
        <title>Comprehensive Phylogenetic Analysis of Bovine Non-aureus Staphylococci Species Based on Whole-Genome Sequencing.</title>
        <authorList>
            <person name="Naushad S."/>
            <person name="Barkema H.W."/>
            <person name="Luby C."/>
            <person name="Condas L.A."/>
            <person name="Nobrega D.B."/>
            <person name="Carson D.A."/>
            <person name="De Buck J."/>
        </authorList>
    </citation>
    <scope>NUCLEOTIDE SEQUENCE [LARGE SCALE GENOMIC DNA]</scope>
    <source>
        <strain evidence="1 2">SNUC 1231</strain>
    </source>
</reference>
<evidence type="ECO:0000313" key="1">
    <source>
        <dbReference type="EMBL" id="PTI73404.1"/>
    </source>
</evidence>
<dbReference type="RefSeq" id="WP_107545441.1">
    <property type="nucleotide sequence ID" value="NZ_JAMWVB010000001.1"/>
</dbReference>
<dbReference type="AlphaFoldDB" id="A0A9Q6HLF4"/>
<dbReference type="Pfam" id="PF16157">
    <property type="entry name" value="DUF4865"/>
    <property type="match status" value="1"/>
</dbReference>
<protein>
    <submittedName>
        <fullName evidence="1">DUF4865 domain-containing protein</fullName>
    </submittedName>
</protein>
<name>A0A9Q6HLF4_9STAP</name>
<comment type="caution">
    <text evidence="1">The sequence shown here is derived from an EMBL/GenBank/DDBJ whole genome shotgun (WGS) entry which is preliminary data.</text>
</comment>
<proteinExistence type="predicted"/>
<dbReference type="InterPro" id="IPR032349">
    <property type="entry name" value="DUF4865"/>
</dbReference>